<feature type="non-terminal residue" evidence="5">
    <location>
        <position position="262"/>
    </location>
</feature>
<feature type="region of interest" description="Disordered" evidence="4">
    <location>
        <begin position="124"/>
        <end position="143"/>
    </location>
</feature>
<name>A0ABN9PZL5_9DINO</name>
<organism evidence="5 6">
    <name type="scientific">Prorocentrum cordatum</name>
    <dbReference type="NCBI Taxonomy" id="2364126"/>
    <lineage>
        <taxon>Eukaryota</taxon>
        <taxon>Sar</taxon>
        <taxon>Alveolata</taxon>
        <taxon>Dinophyceae</taxon>
        <taxon>Prorocentrales</taxon>
        <taxon>Prorocentraceae</taxon>
        <taxon>Prorocentrum</taxon>
    </lineage>
</organism>
<evidence type="ECO:0000256" key="4">
    <source>
        <dbReference type="SAM" id="MobiDB-lite"/>
    </source>
</evidence>
<dbReference type="EMBL" id="CAUYUJ010001775">
    <property type="protein sequence ID" value="CAK0797566.1"/>
    <property type="molecule type" value="Genomic_DNA"/>
</dbReference>
<sequence>MSSSSSLSSPLPLPSPRPPPAAAARRPPGGVLADFDPNFFCELAYEGFNPTRRRRDPFGQRPDDPGADTLLRERNILDCLEVHVSRTEGSQARGAVHLDGGHGLRRRLARLRAAARRGVALPGRAVGPADAAPARVHREQGQRGTAARSFELWDQEMGQLVAGDLGYTLGGVYVSQTGFRREGTAGAGEVQLVLTAALLHKMGHSWFDLGQARTYKDRLGARRHTRQEWLRRFHAARDEPCRLERQAAAAPGAELVEHLVRA</sequence>
<dbReference type="Proteomes" id="UP001189429">
    <property type="component" value="Unassembled WGS sequence"/>
</dbReference>
<keyword evidence="2" id="KW-0808">Transferase</keyword>
<dbReference type="Pfam" id="PF03588">
    <property type="entry name" value="Leu_Phe_trans"/>
    <property type="match status" value="1"/>
</dbReference>
<reference evidence="5" key="1">
    <citation type="submission" date="2023-10" db="EMBL/GenBank/DDBJ databases">
        <authorList>
            <person name="Chen Y."/>
            <person name="Shah S."/>
            <person name="Dougan E. K."/>
            <person name="Thang M."/>
            <person name="Chan C."/>
        </authorList>
    </citation>
    <scope>NUCLEOTIDE SEQUENCE [LARGE SCALE GENOMIC DNA]</scope>
</reference>
<protein>
    <recommendedName>
        <fullName evidence="7">RING-type E3 ubiquitin transferase</fullName>
    </recommendedName>
</protein>
<dbReference type="InterPro" id="IPR042203">
    <property type="entry name" value="Leu/Phe-tRNA_Trfase_C"/>
</dbReference>
<dbReference type="PANTHER" id="PTHR30098:SF2">
    <property type="entry name" value="LEUCYL_PHENYLALANYL-TRNA--PROTEIN TRANSFERASE"/>
    <property type="match status" value="1"/>
</dbReference>
<dbReference type="InterPro" id="IPR004616">
    <property type="entry name" value="Leu/Phe-tRNA_Trfase"/>
</dbReference>
<evidence type="ECO:0000256" key="2">
    <source>
        <dbReference type="ARBA" id="ARBA00022679"/>
    </source>
</evidence>
<evidence type="ECO:0008006" key="7">
    <source>
        <dbReference type="Google" id="ProtNLM"/>
    </source>
</evidence>
<proteinExistence type="predicted"/>
<evidence type="ECO:0000256" key="3">
    <source>
        <dbReference type="ARBA" id="ARBA00023315"/>
    </source>
</evidence>
<evidence type="ECO:0000256" key="1">
    <source>
        <dbReference type="ARBA" id="ARBA00022490"/>
    </source>
</evidence>
<dbReference type="PANTHER" id="PTHR30098">
    <property type="entry name" value="LEUCYL/PHENYLALANYL-TRNA--PROTEIN TRANSFERASE"/>
    <property type="match status" value="1"/>
</dbReference>
<comment type="caution">
    <text evidence="5">The sequence shown here is derived from an EMBL/GenBank/DDBJ whole genome shotgun (WGS) entry which is preliminary data.</text>
</comment>
<evidence type="ECO:0000313" key="5">
    <source>
        <dbReference type="EMBL" id="CAK0797566.1"/>
    </source>
</evidence>
<accession>A0ABN9PZL5</accession>
<dbReference type="SUPFAM" id="SSF55729">
    <property type="entry name" value="Acyl-CoA N-acyltransferases (Nat)"/>
    <property type="match status" value="1"/>
</dbReference>
<keyword evidence="6" id="KW-1185">Reference proteome</keyword>
<dbReference type="InterPro" id="IPR016181">
    <property type="entry name" value="Acyl_CoA_acyltransferase"/>
</dbReference>
<dbReference type="Gene3D" id="3.40.630.70">
    <property type="entry name" value="Leucyl/phenylalanyl-tRNA-protein transferase, C-terminal domain"/>
    <property type="match status" value="1"/>
</dbReference>
<keyword evidence="1" id="KW-0963">Cytoplasm</keyword>
<gene>
    <name evidence="5" type="ORF">PCOR1329_LOCUS6608</name>
</gene>
<feature type="region of interest" description="Disordered" evidence="4">
    <location>
        <begin position="1"/>
        <end position="29"/>
    </location>
</feature>
<evidence type="ECO:0000313" key="6">
    <source>
        <dbReference type="Proteomes" id="UP001189429"/>
    </source>
</evidence>
<feature type="compositionally biased region" description="Pro residues" evidence="4">
    <location>
        <begin position="11"/>
        <end position="21"/>
    </location>
</feature>
<feature type="compositionally biased region" description="Low complexity" evidence="4">
    <location>
        <begin position="1"/>
        <end position="10"/>
    </location>
</feature>
<keyword evidence="3" id="KW-0012">Acyltransferase</keyword>